<feature type="binding site" evidence="8">
    <location>
        <position position="49"/>
    </location>
    <ligand>
        <name>[4Fe-4S] cluster</name>
        <dbReference type="ChEBI" id="CHEBI:49883"/>
        <label>1</label>
    </ligand>
</feature>
<accession>C0GKG0</accession>
<keyword evidence="6 8" id="KW-0408">Iron</keyword>
<dbReference type="EMBL" id="ACJM01000023">
    <property type="protein sequence ID" value="EEG76203.1"/>
    <property type="molecule type" value="Genomic_DNA"/>
</dbReference>
<dbReference type="InterPro" id="IPR038135">
    <property type="entry name" value="Methylthiotransferase_N_sf"/>
</dbReference>
<protein>
    <recommendedName>
        <fullName evidence="8">Ribosomal protein uS12 methylthiotransferase RimO</fullName>
        <shortName evidence="8">uS12 MTTase</shortName>
        <shortName evidence="8">uS12 methylthiotransferase</shortName>
        <ecNumber evidence="8">2.8.4.4</ecNumber>
    </recommendedName>
    <alternativeName>
        <fullName evidence="8">Ribosomal protein uS12 (aspartate-C(3))-methylthiotransferase</fullName>
    </alternativeName>
    <alternativeName>
        <fullName evidence="8">Ribosome maturation factor RimO</fullName>
    </alternativeName>
</protein>
<dbReference type="GO" id="GO:0035600">
    <property type="term" value="P:tRNA methylthiolation"/>
    <property type="evidence" value="ECO:0007669"/>
    <property type="project" value="UniProtKB-ARBA"/>
</dbReference>
<dbReference type="InterPro" id="IPR006638">
    <property type="entry name" value="Elp3/MiaA/NifB-like_rSAM"/>
</dbReference>
<dbReference type="GO" id="GO:0051539">
    <property type="term" value="F:4 iron, 4 sulfur cluster binding"/>
    <property type="evidence" value="ECO:0007669"/>
    <property type="project" value="UniProtKB-UniRule"/>
</dbReference>
<keyword evidence="1 8" id="KW-0004">4Fe-4S</keyword>
<dbReference type="OrthoDB" id="9805215at2"/>
<dbReference type="Gene3D" id="2.40.50.140">
    <property type="entry name" value="Nucleic acid-binding proteins"/>
    <property type="match status" value="1"/>
</dbReference>
<evidence type="ECO:0000256" key="6">
    <source>
        <dbReference type="ARBA" id="ARBA00023004"/>
    </source>
</evidence>
<dbReference type="GO" id="GO:0005829">
    <property type="term" value="C:cytosol"/>
    <property type="evidence" value="ECO:0007669"/>
    <property type="project" value="TreeGrafter"/>
</dbReference>
<dbReference type="PANTHER" id="PTHR43837">
    <property type="entry name" value="RIBOSOMAL PROTEIN S12 METHYLTHIOTRANSFERASE RIMO"/>
    <property type="match status" value="1"/>
</dbReference>
<comment type="caution">
    <text evidence="11">The sequence shown here is derived from an EMBL/GenBank/DDBJ whole genome shotgun (WGS) entry which is preliminary data.</text>
</comment>
<comment type="subcellular location">
    <subcellularLocation>
        <location evidence="8">Cytoplasm</location>
    </subcellularLocation>
</comment>
<feature type="binding site" evidence="8">
    <location>
        <position position="162"/>
    </location>
    <ligand>
        <name>[4Fe-4S] cluster</name>
        <dbReference type="ChEBI" id="CHEBI:49883"/>
        <label>2</label>
        <note>4Fe-4S-S-AdoMet</note>
    </ligand>
</feature>
<dbReference type="GO" id="GO:0103039">
    <property type="term" value="F:protein methylthiotransferase activity"/>
    <property type="evidence" value="ECO:0007669"/>
    <property type="project" value="UniProtKB-EC"/>
</dbReference>
<evidence type="ECO:0000256" key="4">
    <source>
        <dbReference type="ARBA" id="ARBA00022691"/>
    </source>
</evidence>
<evidence type="ECO:0000259" key="9">
    <source>
        <dbReference type="PROSITE" id="PS51449"/>
    </source>
</evidence>
<comment type="catalytic activity">
    <reaction evidence="8">
        <text>L-aspartate(89)-[ribosomal protein uS12]-hydrogen + (sulfur carrier)-SH + AH2 + 2 S-adenosyl-L-methionine = 3-methylsulfanyl-L-aspartate(89)-[ribosomal protein uS12]-hydrogen + (sulfur carrier)-H + 5'-deoxyadenosine + L-methionine + A + S-adenosyl-L-homocysteine + 2 H(+)</text>
        <dbReference type="Rhea" id="RHEA:37087"/>
        <dbReference type="Rhea" id="RHEA-COMP:10460"/>
        <dbReference type="Rhea" id="RHEA-COMP:10461"/>
        <dbReference type="Rhea" id="RHEA-COMP:14737"/>
        <dbReference type="Rhea" id="RHEA-COMP:14739"/>
        <dbReference type="ChEBI" id="CHEBI:13193"/>
        <dbReference type="ChEBI" id="CHEBI:15378"/>
        <dbReference type="ChEBI" id="CHEBI:17319"/>
        <dbReference type="ChEBI" id="CHEBI:17499"/>
        <dbReference type="ChEBI" id="CHEBI:29917"/>
        <dbReference type="ChEBI" id="CHEBI:29961"/>
        <dbReference type="ChEBI" id="CHEBI:57844"/>
        <dbReference type="ChEBI" id="CHEBI:57856"/>
        <dbReference type="ChEBI" id="CHEBI:59789"/>
        <dbReference type="ChEBI" id="CHEBI:64428"/>
        <dbReference type="ChEBI" id="CHEBI:73599"/>
        <dbReference type="EC" id="2.8.4.4"/>
    </reaction>
</comment>
<dbReference type="PANTHER" id="PTHR43837:SF1">
    <property type="entry name" value="RIBOSOMAL PROTEIN US12 METHYLTHIOTRANSFERASE RIMO"/>
    <property type="match status" value="1"/>
</dbReference>
<dbReference type="SFLD" id="SFLDG01061">
    <property type="entry name" value="methylthiotransferase"/>
    <property type="match status" value="1"/>
</dbReference>
<comment type="similarity">
    <text evidence="8">Belongs to the methylthiotransferase family. RimO subfamily.</text>
</comment>
<evidence type="ECO:0000256" key="5">
    <source>
        <dbReference type="ARBA" id="ARBA00022723"/>
    </source>
</evidence>
<feature type="binding site" evidence="8">
    <location>
        <position position="13"/>
    </location>
    <ligand>
        <name>[4Fe-4S] cluster</name>
        <dbReference type="ChEBI" id="CHEBI:49883"/>
        <label>1</label>
    </ligand>
</feature>
<dbReference type="PROSITE" id="PS51449">
    <property type="entry name" value="MTTASE_N"/>
    <property type="match status" value="1"/>
</dbReference>
<dbReference type="GO" id="GO:0046872">
    <property type="term" value="F:metal ion binding"/>
    <property type="evidence" value="ECO:0007669"/>
    <property type="project" value="UniProtKB-KW"/>
</dbReference>
<dbReference type="FunFam" id="3.80.30.20:FF:000001">
    <property type="entry name" value="tRNA-2-methylthio-N(6)-dimethylallyladenosine synthase 2"/>
    <property type="match status" value="1"/>
</dbReference>
<dbReference type="InterPro" id="IPR007197">
    <property type="entry name" value="rSAM"/>
</dbReference>
<dbReference type="InterPro" id="IPR012340">
    <property type="entry name" value="NA-bd_OB-fold"/>
</dbReference>
<dbReference type="PROSITE" id="PS51918">
    <property type="entry name" value="RADICAL_SAM"/>
    <property type="match status" value="1"/>
</dbReference>
<dbReference type="Proteomes" id="UP000006443">
    <property type="component" value="Unassembled WGS sequence"/>
</dbReference>
<comment type="function">
    <text evidence="8">Catalyzes the methylthiolation of an aspartic acid residue of ribosomal protein uS12.</text>
</comment>
<dbReference type="InterPro" id="IPR005839">
    <property type="entry name" value="Methylthiotransferase"/>
</dbReference>
<evidence type="ECO:0000313" key="11">
    <source>
        <dbReference type="EMBL" id="EEG76203.1"/>
    </source>
</evidence>
<name>C0GKG0_DETAL</name>
<keyword evidence="3 8" id="KW-0808">Transferase</keyword>
<dbReference type="Pfam" id="PF18693">
    <property type="entry name" value="TRAM_2"/>
    <property type="match status" value="1"/>
</dbReference>
<evidence type="ECO:0000256" key="1">
    <source>
        <dbReference type="ARBA" id="ARBA00022485"/>
    </source>
</evidence>
<keyword evidence="11" id="KW-0560">Oxidoreductase</keyword>
<feature type="binding site" evidence="8">
    <location>
        <position position="155"/>
    </location>
    <ligand>
        <name>[4Fe-4S] cluster</name>
        <dbReference type="ChEBI" id="CHEBI:49883"/>
        <label>2</label>
        <note>4Fe-4S-S-AdoMet</note>
    </ligand>
</feature>
<reference evidence="11 12" key="1">
    <citation type="submission" date="2009-02" db="EMBL/GenBank/DDBJ databases">
        <title>Sequencing of the draft genome and assembly of Dethiobacter alkaliphilus AHT 1.</title>
        <authorList>
            <consortium name="US DOE Joint Genome Institute (JGI-PGF)"/>
            <person name="Lucas S."/>
            <person name="Copeland A."/>
            <person name="Lapidus A."/>
            <person name="Glavina del Rio T."/>
            <person name="Dalin E."/>
            <person name="Tice H."/>
            <person name="Bruce D."/>
            <person name="Goodwin L."/>
            <person name="Pitluck S."/>
            <person name="Larimer F."/>
            <person name="Land M.L."/>
            <person name="Hauser L."/>
            <person name="Muyzer G."/>
        </authorList>
    </citation>
    <scope>NUCLEOTIDE SEQUENCE [LARGE SCALE GENOMIC DNA]</scope>
    <source>
        <strain evidence="11 12">AHT 1</strain>
    </source>
</reference>
<dbReference type="SFLD" id="SFLDG01082">
    <property type="entry name" value="B12-binding_domain_containing"/>
    <property type="match status" value="1"/>
</dbReference>
<keyword evidence="2 8" id="KW-0963">Cytoplasm</keyword>
<dbReference type="InterPro" id="IPR058240">
    <property type="entry name" value="rSAM_sf"/>
</dbReference>
<dbReference type="SFLD" id="SFLDS00029">
    <property type="entry name" value="Radical_SAM"/>
    <property type="match status" value="1"/>
</dbReference>
<dbReference type="InterPro" id="IPR023404">
    <property type="entry name" value="rSAM_horseshoe"/>
</dbReference>
<dbReference type="InterPro" id="IPR013848">
    <property type="entry name" value="Methylthiotransferase_N"/>
</dbReference>
<evidence type="ECO:0000256" key="8">
    <source>
        <dbReference type="HAMAP-Rule" id="MF_01865"/>
    </source>
</evidence>
<dbReference type="SMART" id="SM00729">
    <property type="entry name" value="Elp3"/>
    <property type="match status" value="1"/>
</dbReference>
<dbReference type="NCBIfam" id="TIGR01125">
    <property type="entry name" value="30S ribosomal protein S12 methylthiotransferase RimO"/>
    <property type="match status" value="1"/>
</dbReference>
<dbReference type="SFLD" id="SFLDF00274">
    <property type="entry name" value="ribosomal_protein_S12_methylth"/>
    <property type="match status" value="1"/>
</dbReference>
<dbReference type="Gene3D" id="3.80.30.20">
    <property type="entry name" value="tm_1862 like domain"/>
    <property type="match status" value="1"/>
</dbReference>
<dbReference type="Gene3D" id="3.40.50.12160">
    <property type="entry name" value="Methylthiotransferase, N-terminal domain"/>
    <property type="match status" value="1"/>
</dbReference>
<feature type="binding site" evidence="8">
    <location>
        <position position="159"/>
    </location>
    <ligand>
        <name>[4Fe-4S] cluster</name>
        <dbReference type="ChEBI" id="CHEBI:49883"/>
        <label>2</label>
        <note>4Fe-4S-S-AdoMet</note>
    </ligand>
</feature>
<feature type="domain" description="Radical SAM core" evidence="10">
    <location>
        <begin position="141"/>
        <end position="371"/>
    </location>
</feature>
<evidence type="ECO:0000256" key="7">
    <source>
        <dbReference type="ARBA" id="ARBA00023014"/>
    </source>
</evidence>
<dbReference type="EC" id="2.8.4.4" evidence="8"/>
<dbReference type="Pfam" id="PF00919">
    <property type="entry name" value="UPF0004"/>
    <property type="match status" value="1"/>
</dbReference>
<evidence type="ECO:0000313" key="12">
    <source>
        <dbReference type="Proteomes" id="UP000006443"/>
    </source>
</evidence>
<dbReference type="GO" id="GO:0035599">
    <property type="term" value="F:aspartic acid methylthiotransferase activity"/>
    <property type="evidence" value="ECO:0007669"/>
    <property type="project" value="TreeGrafter"/>
</dbReference>
<dbReference type="STRING" id="555088.DealDRAFT_2969"/>
<dbReference type="eggNOG" id="COG0621">
    <property type="taxonomic scope" value="Bacteria"/>
</dbReference>
<feature type="binding site" evidence="8">
    <location>
        <position position="82"/>
    </location>
    <ligand>
        <name>[4Fe-4S] cluster</name>
        <dbReference type="ChEBI" id="CHEBI:49883"/>
        <label>1</label>
    </ligand>
</feature>
<comment type="cofactor">
    <cofactor evidence="8">
        <name>[4Fe-4S] cluster</name>
        <dbReference type="ChEBI" id="CHEBI:49883"/>
    </cofactor>
    <text evidence="8">Binds 2 [4Fe-4S] clusters. One cluster is coordinated with 3 cysteines and an exchangeable S-adenosyl-L-methionine.</text>
</comment>
<dbReference type="PROSITE" id="PS01278">
    <property type="entry name" value="MTTASE_RADICAL"/>
    <property type="match status" value="1"/>
</dbReference>
<keyword evidence="5 8" id="KW-0479">Metal-binding</keyword>
<dbReference type="HAMAP" id="MF_01865">
    <property type="entry name" value="MTTase_RimO"/>
    <property type="match status" value="1"/>
</dbReference>
<keyword evidence="7 8" id="KW-0411">Iron-sulfur</keyword>
<dbReference type="SUPFAM" id="SSF102114">
    <property type="entry name" value="Radical SAM enzymes"/>
    <property type="match status" value="1"/>
</dbReference>
<dbReference type="AlphaFoldDB" id="C0GKG0"/>
<dbReference type="InterPro" id="IPR020612">
    <property type="entry name" value="Methylthiotransferase_CS"/>
</dbReference>
<evidence type="ECO:0000256" key="3">
    <source>
        <dbReference type="ARBA" id="ARBA00022679"/>
    </source>
</evidence>
<dbReference type="Pfam" id="PF04055">
    <property type="entry name" value="Radical_SAM"/>
    <property type="match status" value="1"/>
</dbReference>
<proteinExistence type="inferred from homology"/>
<dbReference type="GO" id="GO:0140101">
    <property type="term" value="F:catalytic activity, acting on a tRNA"/>
    <property type="evidence" value="ECO:0007669"/>
    <property type="project" value="UniProtKB-ARBA"/>
</dbReference>
<dbReference type="InterPro" id="IPR005840">
    <property type="entry name" value="Ribosomal_uS12_MeSTrfase_RimO"/>
</dbReference>
<dbReference type="CDD" id="cd01335">
    <property type="entry name" value="Radical_SAM"/>
    <property type="match status" value="1"/>
</dbReference>
<dbReference type="RefSeq" id="WP_008518892.1">
    <property type="nucleotide sequence ID" value="NZ_ACJM01000023.1"/>
</dbReference>
<evidence type="ECO:0000259" key="10">
    <source>
        <dbReference type="PROSITE" id="PS51918"/>
    </source>
</evidence>
<dbReference type="NCBIfam" id="TIGR00089">
    <property type="entry name" value="MiaB/RimO family radical SAM methylthiotransferase"/>
    <property type="match status" value="1"/>
</dbReference>
<sequence length="440" mass="47915">MQEIKVAVVSLGCAKNLVDSETMLGLLNEDGFTLTTDPEKAHVIIINTCGFIDAAKEESIAKILEMAAYKEKNCRLLLAAGCMAQRFADELLDELPEVDGLFGTNDVHGAAVAIRRGLAGEKVSFTQGEFAGSDDAPRLLSTPSHTAYLKIAEGCDNRCTYCAIPAIRGPYQSRDGQAVVSEAQSLAAGGVKELNLIAQDITLYGTDRTGKAQLPKLLGELAAIDGVHWIRLLYAYPERLDQRIIEAVAREEKVCKYLDLPLQHGSDKILRRMGRKTTADKILKLIETLRREVPGIVLRSSFIAGFPGEGEEEFGEMLAFLKEAQLDRVGFFAYSREEGTPAAAYSNQVPAEVKEERVRRAVALQSAISEKKQQQLVGKTVTAMVDGSSAQDPSILLARSYMQAPEVDGYIRIQNSDKKAQKGGLLPVTITGFDGYDLLA</sequence>
<evidence type="ECO:0000256" key="2">
    <source>
        <dbReference type="ARBA" id="ARBA00022490"/>
    </source>
</evidence>
<keyword evidence="4 8" id="KW-0949">S-adenosyl-L-methionine</keyword>
<keyword evidence="12" id="KW-1185">Reference proteome</keyword>
<dbReference type="InterPro" id="IPR002792">
    <property type="entry name" value="TRAM_dom"/>
</dbReference>
<organism evidence="11 12">
    <name type="scientific">Dethiobacter alkaliphilus AHT 1</name>
    <dbReference type="NCBI Taxonomy" id="555088"/>
    <lineage>
        <taxon>Bacteria</taxon>
        <taxon>Bacillati</taxon>
        <taxon>Bacillota</taxon>
        <taxon>Dethiobacteria</taxon>
        <taxon>Dethiobacterales</taxon>
        <taxon>Dethiobacteraceae</taxon>
        <taxon>Dethiobacter</taxon>
    </lineage>
</organism>
<feature type="domain" description="MTTase N-terminal" evidence="9">
    <location>
        <begin position="4"/>
        <end position="119"/>
    </location>
</feature>
<gene>
    <name evidence="8" type="primary">rimO</name>
    <name evidence="11" type="ORF">DealDRAFT_2969</name>
</gene>
<dbReference type="GO" id="GO:0016491">
    <property type="term" value="F:oxidoreductase activity"/>
    <property type="evidence" value="ECO:0007669"/>
    <property type="project" value="UniProtKB-KW"/>
</dbReference>